<sequence length="143" mass="15047">VVTAGSADESGDGANGDRENDMESLSPLLGATFGDHEPGPGMIGLDLFKDIFGENGEAGLELDPVTGDPSTKCNGRGPFSDCRLFCLEVAAEEGTAYDDDGGGEESIGDDSDWSVKFEFTVLDDRHRVVVAWIATTVEKKAGE</sequence>
<dbReference type="EMBL" id="JBAHYK010001371">
    <property type="protein sequence ID" value="KAL0568298.1"/>
    <property type="molecule type" value="Genomic_DNA"/>
</dbReference>
<evidence type="ECO:0000313" key="2">
    <source>
        <dbReference type="EMBL" id="KAL0568298.1"/>
    </source>
</evidence>
<accession>A0ABR3EZD7</accession>
<reference evidence="2 3" key="1">
    <citation type="submission" date="2024-02" db="EMBL/GenBank/DDBJ databases">
        <title>A draft genome for the cacao thread blight pathogen Marasmius crinis-equi.</title>
        <authorList>
            <person name="Cohen S.P."/>
            <person name="Baruah I.K."/>
            <person name="Amoako-Attah I."/>
            <person name="Bukari Y."/>
            <person name="Meinhardt L.W."/>
            <person name="Bailey B.A."/>
        </authorList>
    </citation>
    <scope>NUCLEOTIDE SEQUENCE [LARGE SCALE GENOMIC DNA]</scope>
    <source>
        <strain evidence="2 3">GH-76</strain>
    </source>
</reference>
<name>A0ABR3EZD7_9AGAR</name>
<evidence type="ECO:0000313" key="3">
    <source>
        <dbReference type="Proteomes" id="UP001465976"/>
    </source>
</evidence>
<protein>
    <submittedName>
        <fullName evidence="2">Uncharacterized protein</fullName>
    </submittedName>
</protein>
<feature type="non-terminal residue" evidence="2">
    <location>
        <position position="1"/>
    </location>
</feature>
<evidence type="ECO:0000256" key="1">
    <source>
        <dbReference type="SAM" id="MobiDB-lite"/>
    </source>
</evidence>
<feature type="region of interest" description="Disordered" evidence="1">
    <location>
        <begin position="1"/>
        <end position="37"/>
    </location>
</feature>
<proteinExistence type="predicted"/>
<keyword evidence="3" id="KW-1185">Reference proteome</keyword>
<organism evidence="2 3">
    <name type="scientific">Marasmius crinis-equi</name>
    <dbReference type="NCBI Taxonomy" id="585013"/>
    <lineage>
        <taxon>Eukaryota</taxon>
        <taxon>Fungi</taxon>
        <taxon>Dikarya</taxon>
        <taxon>Basidiomycota</taxon>
        <taxon>Agaricomycotina</taxon>
        <taxon>Agaricomycetes</taxon>
        <taxon>Agaricomycetidae</taxon>
        <taxon>Agaricales</taxon>
        <taxon>Marasmiineae</taxon>
        <taxon>Marasmiaceae</taxon>
        <taxon>Marasmius</taxon>
    </lineage>
</organism>
<gene>
    <name evidence="2" type="ORF">V5O48_013698</name>
</gene>
<dbReference type="Proteomes" id="UP001465976">
    <property type="component" value="Unassembled WGS sequence"/>
</dbReference>
<comment type="caution">
    <text evidence="2">The sequence shown here is derived from an EMBL/GenBank/DDBJ whole genome shotgun (WGS) entry which is preliminary data.</text>
</comment>